<reference evidence="1 2" key="1">
    <citation type="submission" date="2022-04" db="EMBL/GenBank/DDBJ databases">
        <title>Halobacillus sp. isolated from saltern.</title>
        <authorList>
            <person name="Won M."/>
            <person name="Lee C.-M."/>
            <person name="Woen H.-Y."/>
            <person name="Kwon S.-W."/>
        </authorList>
    </citation>
    <scope>NUCLEOTIDE SEQUENCE [LARGE SCALE GENOMIC DNA]</scope>
    <source>
        <strain evidence="1 2">SSBR10-3</strain>
    </source>
</reference>
<dbReference type="EMBL" id="CP095073">
    <property type="protein sequence ID" value="UOQ43526.1"/>
    <property type="molecule type" value="Genomic_DNA"/>
</dbReference>
<dbReference type="InterPro" id="IPR009078">
    <property type="entry name" value="Ferritin-like_SF"/>
</dbReference>
<protein>
    <submittedName>
        <fullName evidence="1">Uncharacterized protein</fullName>
    </submittedName>
</protein>
<keyword evidence="2" id="KW-1185">Reference proteome</keyword>
<name>A0ABY4EN36_9BACI</name>
<gene>
    <name evidence="1" type="ORF">MUN89_16635</name>
</gene>
<sequence>MFQQLLYQLTGQFYHFEPATVNYSTFENGVKKAQKDEFEAFEMYRDMLFMIPNYMAYQPLFIAMTDEIEHASRFGTILGMLK</sequence>
<accession>A0ABY4EN36</accession>
<evidence type="ECO:0000313" key="2">
    <source>
        <dbReference type="Proteomes" id="UP000831787"/>
    </source>
</evidence>
<evidence type="ECO:0000313" key="1">
    <source>
        <dbReference type="EMBL" id="UOQ43526.1"/>
    </source>
</evidence>
<dbReference type="SUPFAM" id="SSF47240">
    <property type="entry name" value="Ferritin-like"/>
    <property type="match status" value="1"/>
</dbReference>
<organism evidence="1 2">
    <name type="scientific">Halobacillus salinarum</name>
    <dbReference type="NCBI Taxonomy" id="2932257"/>
    <lineage>
        <taxon>Bacteria</taxon>
        <taxon>Bacillati</taxon>
        <taxon>Bacillota</taxon>
        <taxon>Bacilli</taxon>
        <taxon>Bacillales</taxon>
        <taxon>Bacillaceae</taxon>
        <taxon>Halobacillus</taxon>
    </lineage>
</organism>
<dbReference type="RefSeq" id="WP_244708885.1">
    <property type="nucleotide sequence ID" value="NZ_CP095073.1"/>
</dbReference>
<proteinExistence type="predicted"/>
<dbReference type="Proteomes" id="UP000831787">
    <property type="component" value="Chromosome"/>
</dbReference>